<evidence type="ECO:0000256" key="1">
    <source>
        <dbReference type="SAM" id="MobiDB-lite"/>
    </source>
</evidence>
<gene>
    <name evidence="2" type="ORF">Pcinc_021264</name>
</gene>
<accession>A0AAE1KIN6</accession>
<comment type="caution">
    <text evidence="2">The sequence shown here is derived from an EMBL/GenBank/DDBJ whole genome shotgun (WGS) entry which is preliminary data.</text>
</comment>
<dbReference type="Proteomes" id="UP001286313">
    <property type="component" value="Unassembled WGS sequence"/>
</dbReference>
<dbReference type="EMBL" id="JAWQEG010002185">
    <property type="protein sequence ID" value="KAK3873757.1"/>
    <property type="molecule type" value="Genomic_DNA"/>
</dbReference>
<feature type="region of interest" description="Disordered" evidence="1">
    <location>
        <begin position="1"/>
        <end position="34"/>
    </location>
</feature>
<organism evidence="2 3">
    <name type="scientific">Petrolisthes cinctipes</name>
    <name type="common">Flat porcelain crab</name>
    <dbReference type="NCBI Taxonomy" id="88211"/>
    <lineage>
        <taxon>Eukaryota</taxon>
        <taxon>Metazoa</taxon>
        <taxon>Ecdysozoa</taxon>
        <taxon>Arthropoda</taxon>
        <taxon>Crustacea</taxon>
        <taxon>Multicrustacea</taxon>
        <taxon>Malacostraca</taxon>
        <taxon>Eumalacostraca</taxon>
        <taxon>Eucarida</taxon>
        <taxon>Decapoda</taxon>
        <taxon>Pleocyemata</taxon>
        <taxon>Anomura</taxon>
        <taxon>Galatheoidea</taxon>
        <taxon>Porcellanidae</taxon>
        <taxon>Petrolisthes</taxon>
    </lineage>
</organism>
<evidence type="ECO:0000313" key="3">
    <source>
        <dbReference type="Proteomes" id="UP001286313"/>
    </source>
</evidence>
<sequence length="122" mass="13451">MAKCKGVNPPNQEWSPEGGRLPVHKHRSGNSCSQPGAKRIALLSFGLHQQGREGDLDNWASQDLHTHRPGFCALERSLQCRCPYRLNQGANSIVSLRQTDANNNNCVKLKILTCSGSVMVQE</sequence>
<keyword evidence="3" id="KW-1185">Reference proteome</keyword>
<proteinExistence type="predicted"/>
<reference evidence="2" key="1">
    <citation type="submission" date="2023-10" db="EMBL/GenBank/DDBJ databases">
        <title>Genome assemblies of two species of porcelain crab, Petrolisthes cinctipes and Petrolisthes manimaculis (Anomura: Porcellanidae).</title>
        <authorList>
            <person name="Angst P."/>
        </authorList>
    </citation>
    <scope>NUCLEOTIDE SEQUENCE</scope>
    <source>
        <strain evidence="2">PB745_01</strain>
        <tissue evidence="2">Gill</tissue>
    </source>
</reference>
<evidence type="ECO:0000313" key="2">
    <source>
        <dbReference type="EMBL" id="KAK3873757.1"/>
    </source>
</evidence>
<protein>
    <submittedName>
        <fullName evidence="2">Uncharacterized protein</fullName>
    </submittedName>
</protein>
<dbReference type="AlphaFoldDB" id="A0AAE1KIN6"/>
<name>A0AAE1KIN6_PETCI</name>